<evidence type="ECO:0000313" key="2">
    <source>
        <dbReference type="Proteomes" id="UP000472320"/>
    </source>
</evidence>
<dbReference type="AlphaFoldDB" id="A0A6L6QMQ1"/>
<reference evidence="1 2" key="1">
    <citation type="submission" date="2019-11" db="EMBL/GenBank/DDBJ databases">
        <title>Type strains purchased from KCTC, JCM and DSMZ.</title>
        <authorList>
            <person name="Lu H."/>
        </authorList>
    </citation>
    <scope>NUCLEOTIDE SEQUENCE [LARGE SCALE GENOMIC DNA]</scope>
    <source>
        <strain evidence="1 2">JCM 31587</strain>
    </source>
</reference>
<dbReference type="Proteomes" id="UP000472320">
    <property type="component" value="Unassembled WGS sequence"/>
</dbReference>
<proteinExistence type="predicted"/>
<keyword evidence="2" id="KW-1185">Reference proteome</keyword>
<name>A0A6L6QMQ1_9BURK</name>
<sequence length="54" mass="6175">MSTTPDPVVHMSELEKFEQRFDLKLERLENKILRLMLAQTLTLVGAMAALKLFG</sequence>
<dbReference type="RefSeq" id="WP_155456283.1">
    <property type="nucleotide sequence ID" value="NZ_WNKX01000021.1"/>
</dbReference>
<dbReference type="EMBL" id="WNKX01000021">
    <property type="protein sequence ID" value="MTW13364.1"/>
    <property type="molecule type" value="Genomic_DNA"/>
</dbReference>
<gene>
    <name evidence="1" type="ORF">GM658_22410</name>
</gene>
<dbReference type="OrthoDB" id="9892979at2"/>
<organism evidence="1 2">
    <name type="scientific">Massilia eburnea</name>
    <dbReference type="NCBI Taxonomy" id="1776165"/>
    <lineage>
        <taxon>Bacteria</taxon>
        <taxon>Pseudomonadati</taxon>
        <taxon>Pseudomonadota</taxon>
        <taxon>Betaproteobacteria</taxon>
        <taxon>Burkholderiales</taxon>
        <taxon>Oxalobacteraceae</taxon>
        <taxon>Telluria group</taxon>
        <taxon>Massilia</taxon>
    </lineage>
</organism>
<protein>
    <submittedName>
        <fullName evidence="1">Uncharacterized protein</fullName>
    </submittedName>
</protein>
<comment type="caution">
    <text evidence="1">The sequence shown here is derived from an EMBL/GenBank/DDBJ whole genome shotgun (WGS) entry which is preliminary data.</text>
</comment>
<accession>A0A6L6QMQ1</accession>
<evidence type="ECO:0000313" key="1">
    <source>
        <dbReference type="EMBL" id="MTW13364.1"/>
    </source>
</evidence>